<comment type="catalytic activity">
    <reaction evidence="1">
        <text>2-phosphoglycolate + H2O = glycolate + phosphate</text>
        <dbReference type="Rhea" id="RHEA:14369"/>
        <dbReference type="ChEBI" id="CHEBI:15377"/>
        <dbReference type="ChEBI" id="CHEBI:29805"/>
        <dbReference type="ChEBI" id="CHEBI:43474"/>
        <dbReference type="ChEBI" id="CHEBI:58033"/>
        <dbReference type="EC" id="3.1.3.18"/>
    </reaction>
</comment>
<dbReference type="PANTHER" id="PTHR43434">
    <property type="entry name" value="PHOSPHOGLYCOLATE PHOSPHATASE"/>
    <property type="match status" value="1"/>
</dbReference>
<gene>
    <name evidence="5" type="ORF">DBT_1344</name>
</gene>
<dbReference type="SFLD" id="SFLDS00003">
    <property type="entry name" value="Haloacid_Dehalogenase"/>
    <property type="match status" value="1"/>
</dbReference>
<dbReference type="PATRIC" id="fig|1156395.6.peg.1357"/>
<evidence type="ECO:0000256" key="4">
    <source>
        <dbReference type="ARBA" id="ARBA00013078"/>
    </source>
</evidence>
<dbReference type="STRING" id="1156395.DBT_1344"/>
<proteinExistence type="inferred from homology"/>
<dbReference type="InterPro" id="IPR006439">
    <property type="entry name" value="HAD-SF_hydro_IA"/>
</dbReference>
<dbReference type="SFLD" id="SFLDG01135">
    <property type="entry name" value="C1.5.6:_HAD__Beta-PGM__Phospha"/>
    <property type="match status" value="1"/>
</dbReference>
<dbReference type="InterPro" id="IPR036412">
    <property type="entry name" value="HAD-like_sf"/>
</dbReference>
<dbReference type="RefSeq" id="WP_067617970.1">
    <property type="nucleotide sequence ID" value="NZ_MAGO01000006.1"/>
</dbReference>
<dbReference type="GO" id="GO:0005829">
    <property type="term" value="C:cytosol"/>
    <property type="evidence" value="ECO:0007669"/>
    <property type="project" value="TreeGrafter"/>
</dbReference>
<dbReference type="EC" id="3.1.3.18" evidence="4"/>
<comment type="similarity">
    <text evidence="3">Belongs to the HAD-like hydrolase superfamily. CbbY/CbbZ/Gph/YieH family.</text>
</comment>
<dbReference type="InterPro" id="IPR041492">
    <property type="entry name" value="HAD_2"/>
</dbReference>
<protein>
    <recommendedName>
        <fullName evidence="4">phosphoglycolate phosphatase</fullName>
        <ecNumber evidence="4">3.1.3.18</ecNumber>
    </recommendedName>
</protein>
<dbReference type="OrthoDB" id="9792518at2"/>
<dbReference type="InterPro" id="IPR023198">
    <property type="entry name" value="PGP-like_dom2"/>
</dbReference>
<evidence type="ECO:0000256" key="2">
    <source>
        <dbReference type="ARBA" id="ARBA00004818"/>
    </source>
</evidence>
<comment type="caution">
    <text evidence="5">The sequence shown here is derived from an EMBL/GenBank/DDBJ whole genome shotgun (WGS) entry which is preliminary data.</text>
</comment>
<evidence type="ECO:0000256" key="1">
    <source>
        <dbReference type="ARBA" id="ARBA00000830"/>
    </source>
</evidence>
<evidence type="ECO:0000256" key="3">
    <source>
        <dbReference type="ARBA" id="ARBA00006171"/>
    </source>
</evidence>
<dbReference type="GO" id="GO:0008967">
    <property type="term" value="F:phosphoglycolate phosphatase activity"/>
    <property type="evidence" value="ECO:0007669"/>
    <property type="project" value="UniProtKB-EC"/>
</dbReference>
<dbReference type="SUPFAM" id="SSF56784">
    <property type="entry name" value="HAD-like"/>
    <property type="match status" value="1"/>
</dbReference>
<keyword evidence="6" id="KW-1185">Reference proteome</keyword>
<reference evidence="5 6" key="1">
    <citation type="submission" date="2016-06" db="EMBL/GenBank/DDBJ databases">
        <title>Respiratory ammonification of nitrate coupled to the oxidation of elemental sulfur in deep-sea autotrophic thermophilic bacteria.</title>
        <authorList>
            <person name="Slobodkina G.B."/>
            <person name="Mardanov A.V."/>
            <person name="Ravin N.V."/>
            <person name="Frolova A.A."/>
            <person name="Viryasiv M.B."/>
            <person name="Chernyh N.A."/>
            <person name="Bonch-Osmolovskaya E.A."/>
            <person name="Slobodkin A.I."/>
        </authorList>
    </citation>
    <scope>NUCLEOTIDE SEQUENCE [LARGE SCALE GENOMIC DNA]</scope>
    <source>
        <strain evidence="5 6">S69</strain>
    </source>
</reference>
<evidence type="ECO:0000313" key="6">
    <source>
        <dbReference type="Proteomes" id="UP000093080"/>
    </source>
</evidence>
<dbReference type="Proteomes" id="UP000093080">
    <property type="component" value="Unassembled WGS sequence"/>
</dbReference>
<sequence>MGQHSEKRFKAVIFDLDGTLLDTLRDIAEAMNRTLVAFGLKPYPIEAYKNFVGEGARVLAEKVLPQKLRTQENIEHLRQQFISDYRSNWNHYTKPYDGIPELLDTLVQMGIDLAVLSNKPHAFTIACVESFLAKWPFKMALGEKEDIPRKPDPKGATIIAKELDISPNEIIFVGDTKIDMKTAQNAKMFPCGVLWGFRTQEELSKNGAKALLKKPMDLINLFHS</sequence>
<dbReference type="AlphaFoldDB" id="A0A1B9F624"/>
<dbReference type="PANTHER" id="PTHR43434:SF1">
    <property type="entry name" value="PHOSPHOGLYCOLATE PHOSPHATASE"/>
    <property type="match status" value="1"/>
</dbReference>
<dbReference type="SFLD" id="SFLDG01129">
    <property type="entry name" value="C1.5:_HAD__Beta-PGM__Phosphata"/>
    <property type="match status" value="1"/>
</dbReference>
<name>A0A1B9F624_9BACT</name>
<dbReference type="Pfam" id="PF13419">
    <property type="entry name" value="HAD_2"/>
    <property type="match status" value="1"/>
</dbReference>
<evidence type="ECO:0000313" key="5">
    <source>
        <dbReference type="EMBL" id="OCC15221.1"/>
    </source>
</evidence>
<dbReference type="PRINTS" id="PR00413">
    <property type="entry name" value="HADHALOGNASE"/>
</dbReference>
<dbReference type="Gene3D" id="1.10.150.240">
    <property type="entry name" value="Putative phosphatase, domain 2"/>
    <property type="match status" value="1"/>
</dbReference>
<dbReference type="InterPro" id="IPR050155">
    <property type="entry name" value="HAD-like_hydrolase_sf"/>
</dbReference>
<organism evidence="5 6">
    <name type="scientific">Dissulfuribacter thermophilus</name>
    <dbReference type="NCBI Taxonomy" id="1156395"/>
    <lineage>
        <taxon>Bacteria</taxon>
        <taxon>Pseudomonadati</taxon>
        <taxon>Thermodesulfobacteriota</taxon>
        <taxon>Dissulfuribacteria</taxon>
        <taxon>Dissulfuribacterales</taxon>
        <taxon>Dissulfuribacteraceae</taxon>
        <taxon>Dissulfuribacter</taxon>
    </lineage>
</organism>
<dbReference type="EMBL" id="MAGO01000006">
    <property type="protein sequence ID" value="OCC15221.1"/>
    <property type="molecule type" value="Genomic_DNA"/>
</dbReference>
<dbReference type="NCBIfam" id="TIGR01549">
    <property type="entry name" value="HAD-SF-IA-v1"/>
    <property type="match status" value="1"/>
</dbReference>
<dbReference type="Gene3D" id="3.40.50.1000">
    <property type="entry name" value="HAD superfamily/HAD-like"/>
    <property type="match status" value="1"/>
</dbReference>
<dbReference type="GO" id="GO:0006281">
    <property type="term" value="P:DNA repair"/>
    <property type="evidence" value="ECO:0007669"/>
    <property type="project" value="TreeGrafter"/>
</dbReference>
<dbReference type="InterPro" id="IPR023214">
    <property type="entry name" value="HAD_sf"/>
</dbReference>
<accession>A0A1B9F624</accession>
<comment type="pathway">
    <text evidence="2">Organic acid metabolism; glycolate biosynthesis; glycolate from 2-phosphoglycolate: step 1/1.</text>
</comment>